<dbReference type="GO" id="GO:0055085">
    <property type="term" value="P:transmembrane transport"/>
    <property type="evidence" value="ECO:0007669"/>
    <property type="project" value="InterPro"/>
</dbReference>
<keyword evidence="4" id="KW-1003">Cell membrane</keyword>
<evidence type="ECO:0000256" key="1">
    <source>
        <dbReference type="ARBA" id="ARBA00004651"/>
    </source>
</evidence>
<keyword evidence="7 9" id="KW-0472">Membrane</keyword>
<keyword evidence="6 9" id="KW-1133">Transmembrane helix</keyword>
<dbReference type="InterPro" id="IPR037294">
    <property type="entry name" value="ABC_BtuC-like"/>
</dbReference>
<dbReference type="OrthoDB" id="9804300at2"/>
<feature type="transmembrane region" description="Helical" evidence="9">
    <location>
        <begin position="270"/>
        <end position="288"/>
    </location>
</feature>
<evidence type="ECO:0000313" key="11">
    <source>
        <dbReference type="Proteomes" id="UP000237889"/>
    </source>
</evidence>
<dbReference type="InterPro" id="IPR001626">
    <property type="entry name" value="ABC_TroCD"/>
</dbReference>
<evidence type="ECO:0000256" key="6">
    <source>
        <dbReference type="ARBA" id="ARBA00022989"/>
    </source>
</evidence>
<keyword evidence="11" id="KW-1185">Reference proteome</keyword>
<dbReference type="Gene3D" id="1.10.3470.10">
    <property type="entry name" value="ABC transporter involved in vitamin B12 uptake, BtuC"/>
    <property type="match status" value="1"/>
</dbReference>
<gene>
    <name evidence="10" type="ORF">C6569_19855</name>
</gene>
<dbReference type="EMBL" id="CP027668">
    <property type="protein sequence ID" value="AVO47120.1"/>
    <property type="molecule type" value="Genomic_DNA"/>
</dbReference>
<dbReference type="Pfam" id="PF00950">
    <property type="entry name" value="ABC-3"/>
    <property type="match status" value="1"/>
</dbReference>
<accession>A0A2S0NG21</accession>
<feature type="transmembrane region" description="Helical" evidence="9">
    <location>
        <begin position="112"/>
        <end position="135"/>
    </location>
</feature>
<proteinExistence type="inferred from homology"/>
<evidence type="ECO:0000256" key="2">
    <source>
        <dbReference type="ARBA" id="ARBA00008034"/>
    </source>
</evidence>
<name>A0A2S0NG21_9HYPH</name>
<dbReference type="KEGG" id="phr:C6569_19855"/>
<evidence type="ECO:0000256" key="9">
    <source>
        <dbReference type="SAM" id="Phobius"/>
    </source>
</evidence>
<evidence type="ECO:0000256" key="7">
    <source>
        <dbReference type="ARBA" id="ARBA00023136"/>
    </source>
</evidence>
<dbReference type="RefSeq" id="WP_106750490.1">
    <property type="nucleotide sequence ID" value="NZ_CP027668.1"/>
</dbReference>
<evidence type="ECO:0000256" key="4">
    <source>
        <dbReference type="ARBA" id="ARBA00022475"/>
    </source>
</evidence>
<dbReference type="Proteomes" id="UP000237889">
    <property type="component" value="Chromosome"/>
</dbReference>
<keyword evidence="3 8" id="KW-0813">Transport</keyword>
<evidence type="ECO:0000256" key="5">
    <source>
        <dbReference type="ARBA" id="ARBA00022692"/>
    </source>
</evidence>
<evidence type="ECO:0008006" key="12">
    <source>
        <dbReference type="Google" id="ProtNLM"/>
    </source>
</evidence>
<dbReference type="AlphaFoldDB" id="A0A2S0NG21"/>
<evidence type="ECO:0000256" key="8">
    <source>
        <dbReference type="RuleBase" id="RU003943"/>
    </source>
</evidence>
<dbReference type="PANTHER" id="PTHR30477">
    <property type="entry name" value="ABC-TRANSPORTER METAL-BINDING PROTEIN"/>
    <property type="match status" value="1"/>
</dbReference>
<dbReference type="GO" id="GO:0010043">
    <property type="term" value="P:response to zinc ion"/>
    <property type="evidence" value="ECO:0007669"/>
    <property type="project" value="TreeGrafter"/>
</dbReference>
<comment type="similarity">
    <text evidence="2 8">Belongs to the ABC-3 integral membrane protein family.</text>
</comment>
<keyword evidence="5 8" id="KW-0812">Transmembrane</keyword>
<feature type="transmembrane region" description="Helical" evidence="9">
    <location>
        <begin position="78"/>
        <end position="100"/>
    </location>
</feature>
<sequence length="298" mass="29378">MAQVLSDLLAVATFQAGFNTTVVMLGAAALGCAAGAAGTFAMLRRRALVSDAVAHGTLPGIAAAFLLAALLGRAPREAGWLMGGAGFAALLSLAAIEWLGRRSRVGHDTATAAVLAAGFGLGLALMSVVQTLAVGRQAGLESLLFGSAAGMLPAEAQMMAGLAVLVLAVVALLLKEFSAVAFDPDFAATVGLPVARLDGLVALVCAVVVVAALPIAGFVLAVALVVIPPAAARFWSDRAGTVVAVAALLGAVSAFSGAALSAVLADTPTGPAIVLVAACLFTLSLLFGRARGLLGGRG</sequence>
<dbReference type="SUPFAM" id="SSF81345">
    <property type="entry name" value="ABC transporter involved in vitamin B12 uptake, BtuC"/>
    <property type="match status" value="1"/>
</dbReference>
<feature type="transmembrane region" description="Helical" evidence="9">
    <location>
        <begin position="200"/>
        <end position="227"/>
    </location>
</feature>
<organism evidence="10 11">
    <name type="scientific">Phreatobacter cathodiphilus</name>
    <dbReference type="NCBI Taxonomy" id="1868589"/>
    <lineage>
        <taxon>Bacteria</taxon>
        <taxon>Pseudomonadati</taxon>
        <taxon>Pseudomonadota</taxon>
        <taxon>Alphaproteobacteria</taxon>
        <taxon>Hyphomicrobiales</taxon>
        <taxon>Phreatobacteraceae</taxon>
        <taxon>Phreatobacter</taxon>
    </lineage>
</organism>
<comment type="subcellular location">
    <subcellularLocation>
        <location evidence="1 8">Cell membrane</location>
        <topology evidence="1 8">Multi-pass membrane protein</topology>
    </subcellularLocation>
</comment>
<evidence type="ECO:0000256" key="3">
    <source>
        <dbReference type="ARBA" id="ARBA00022448"/>
    </source>
</evidence>
<feature type="transmembrane region" description="Helical" evidence="9">
    <location>
        <begin position="52"/>
        <end position="71"/>
    </location>
</feature>
<feature type="transmembrane region" description="Helical" evidence="9">
    <location>
        <begin position="239"/>
        <end position="264"/>
    </location>
</feature>
<feature type="transmembrane region" description="Helical" evidence="9">
    <location>
        <begin position="156"/>
        <end position="174"/>
    </location>
</feature>
<dbReference type="PANTHER" id="PTHR30477:SF3">
    <property type="entry name" value="METAL TRANSPORT SYSTEM MEMBRANE PROTEIN CT_069-RELATED"/>
    <property type="match status" value="1"/>
</dbReference>
<protein>
    <recommendedName>
        <fullName evidence="12">Zinc ABC transporter permease</fullName>
    </recommendedName>
</protein>
<evidence type="ECO:0000313" key="10">
    <source>
        <dbReference type="EMBL" id="AVO47120.1"/>
    </source>
</evidence>
<dbReference type="GO" id="GO:0043190">
    <property type="term" value="C:ATP-binding cassette (ABC) transporter complex"/>
    <property type="evidence" value="ECO:0007669"/>
    <property type="project" value="InterPro"/>
</dbReference>
<reference evidence="10 11" key="1">
    <citation type="submission" date="2018-03" db="EMBL/GenBank/DDBJ databases">
        <title>Genome sequencing of Phreatobacter sp.</title>
        <authorList>
            <person name="Kim S.-J."/>
            <person name="Heo J."/>
            <person name="Kwon S.-W."/>
        </authorList>
    </citation>
    <scope>NUCLEOTIDE SEQUENCE [LARGE SCALE GENOMIC DNA]</scope>
    <source>
        <strain evidence="10 11">S-12</strain>
    </source>
</reference>